<dbReference type="AlphaFoldDB" id="A0A4S8FF62"/>
<dbReference type="InterPro" id="IPR035437">
    <property type="entry name" value="SNase_OB-fold_sf"/>
</dbReference>
<sequence>MRNMFLPLALSYISRCLWTAMVAIALVGCQTAAGQSQASRAASGSMSCTIHRISDGDTVRAQCQQGSYRTQVRIRIKAIDAPELRQPYGSASRQALQRLCLRETFTLARQHERDQYGRSLLDLQCKQQDVATFMVEAGLAWAYRATAGDYPHLVAAEARAKRSGKGLWGQANPTPPWAWRHRQ</sequence>
<feature type="signal peptide" evidence="5">
    <location>
        <begin position="1"/>
        <end position="25"/>
    </location>
</feature>
<dbReference type="EMBL" id="STFG01000001">
    <property type="protein sequence ID" value="THU05475.1"/>
    <property type="molecule type" value="Genomic_DNA"/>
</dbReference>
<evidence type="ECO:0000313" key="7">
    <source>
        <dbReference type="EMBL" id="THU05475.1"/>
    </source>
</evidence>
<evidence type="ECO:0000256" key="3">
    <source>
        <dbReference type="ARBA" id="ARBA00022801"/>
    </source>
</evidence>
<evidence type="ECO:0000256" key="5">
    <source>
        <dbReference type="SAM" id="SignalP"/>
    </source>
</evidence>
<evidence type="ECO:0000256" key="2">
    <source>
        <dbReference type="ARBA" id="ARBA00022759"/>
    </source>
</evidence>
<evidence type="ECO:0000259" key="6">
    <source>
        <dbReference type="PROSITE" id="PS50830"/>
    </source>
</evidence>
<dbReference type="Pfam" id="PF00565">
    <property type="entry name" value="SNase"/>
    <property type="match status" value="1"/>
</dbReference>
<dbReference type="PROSITE" id="PS50830">
    <property type="entry name" value="TNASE_3"/>
    <property type="match status" value="1"/>
</dbReference>
<evidence type="ECO:0000256" key="1">
    <source>
        <dbReference type="ARBA" id="ARBA00022722"/>
    </source>
</evidence>
<organism evidence="7 8">
    <name type="scientific">Lampropedia puyangensis</name>
    <dbReference type="NCBI Taxonomy" id="1330072"/>
    <lineage>
        <taxon>Bacteria</taxon>
        <taxon>Pseudomonadati</taxon>
        <taxon>Pseudomonadota</taxon>
        <taxon>Betaproteobacteria</taxon>
        <taxon>Burkholderiales</taxon>
        <taxon>Comamonadaceae</taxon>
        <taxon>Lampropedia</taxon>
    </lineage>
</organism>
<feature type="domain" description="TNase-like" evidence="6">
    <location>
        <begin position="44"/>
        <end position="170"/>
    </location>
</feature>
<accession>A0A4S8FF62</accession>
<evidence type="ECO:0000313" key="8">
    <source>
        <dbReference type="Proteomes" id="UP000308917"/>
    </source>
</evidence>
<gene>
    <name evidence="7" type="ORF">E9531_02770</name>
</gene>
<keyword evidence="2" id="KW-0255">Endonuclease</keyword>
<name>A0A4S8FF62_9BURK</name>
<dbReference type="SMART" id="SM00318">
    <property type="entry name" value="SNc"/>
    <property type="match status" value="1"/>
</dbReference>
<feature type="chain" id="PRO_5020212260" description="TNase-like domain-containing protein" evidence="5">
    <location>
        <begin position="26"/>
        <end position="183"/>
    </location>
</feature>
<dbReference type="SUPFAM" id="SSF50199">
    <property type="entry name" value="Staphylococcal nuclease"/>
    <property type="match status" value="1"/>
</dbReference>
<dbReference type="PROSITE" id="PS51257">
    <property type="entry name" value="PROKAR_LIPOPROTEIN"/>
    <property type="match status" value="1"/>
</dbReference>
<feature type="region of interest" description="Disordered" evidence="4">
    <location>
        <begin position="164"/>
        <end position="183"/>
    </location>
</feature>
<dbReference type="InterPro" id="IPR016071">
    <property type="entry name" value="Staphylococal_nuclease_OB-fold"/>
</dbReference>
<dbReference type="PANTHER" id="PTHR12302">
    <property type="entry name" value="EBNA2 BINDING PROTEIN P100"/>
    <property type="match status" value="1"/>
</dbReference>
<protein>
    <recommendedName>
        <fullName evidence="6">TNase-like domain-containing protein</fullName>
    </recommendedName>
</protein>
<keyword evidence="5" id="KW-0732">Signal</keyword>
<dbReference type="GO" id="GO:0016787">
    <property type="term" value="F:hydrolase activity"/>
    <property type="evidence" value="ECO:0007669"/>
    <property type="project" value="UniProtKB-KW"/>
</dbReference>
<reference evidence="7 8" key="1">
    <citation type="journal article" date="2015" name="Antonie Van Leeuwenhoek">
        <title>Lampropedia puyangensis sp. nov., isolated from symptomatic bark of Populus ? euramericana canker and emended description of Lampropedia hyalina (Ehrenberg 1832) Lee et al. 2004.</title>
        <authorList>
            <person name="Li Y."/>
            <person name="Wang T."/>
            <person name="Piao C.G."/>
            <person name="Wang L.F."/>
            <person name="Tian G.Z."/>
            <person name="Zhu T.H."/>
            <person name="Guo M.W."/>
        </authorList>
    </citation>
    <scope>NUCLEOTIDE SEQUENCE [LARGE SCALE GENOMIC DNA]</scope>
    <source>
        <strain evidence="7 8">2-bin</strain>
    </source>
</reference>
<evidence type="ECO:0000256" key="4">
    <source>
        <dbReference type="SAM" id="MobiDB-lite"/>
    </source>
</evidence>
<dbReference type="Gene3D" id="2.40.50.90">
    <property type="match status" value="1"/>
</dbReference>
<dbReference type="PANTHER" id="PTHR12302:SF3">
    <property type="entry name" value="SERINE_THREONINE-PROTEIN KINASE 31"/>
    <property type="match status" value="1"/>
</dbReference>
<comment type="caution">
    <text evidence="7">The sequence shown here is derived from an EMBL/GenBank/DDBJ whole genome shotgun (WGS) entry which is preliminary data.</text>
</comment>
<dbReference type="GO" id="GO:0004519">
    <property type="term" value="F:endonuclease activity"/>
    <property type="evidence" value="ECO:0007669"/>
    <property type="project" value="UniProtKB-KW"/>
</dbReference>
<proteinExistence type="predicted"/>
<keyword evidence="8" id="KW-1185">Reference proteome</keyword>
<keyword evidence="3" id="KW-0378">Hydrolase</keyword>
<dbReference type="Proteomes" id="UP000308917">
    <property type="component" value="Unassembled WGS sequence"/>
</dbReference>
<keyword evidence="1" id="KW-0540">Nuclease</keyword>